<comment type="caution">
    <text evidence="1">The sequence shown here is derived from an EMBL/GenBank/DDBJ whole genome shotgun (WGS) entry which is preliminary data.</text>
</comment>
<proteinExistence type="predicted"/>
<keyword evidence="2" id="KW-1185">Reference proteome</keyword>
<reference evidence="1 2" key="1">
    <citation type="submission" date="2024-09" db="EMBL/GenBank/DDBJ databases">
        <authorList>
            <person name="Sun Q."/>
            <person name="Mori K."/>
        </authorList>
    </citation>
    <scope>NUCLEOTIDE SEQUENCE [LARGE SCALE GENOMIC DNA]</scope>
    <source>
        <strain evidence="1 2">CECT 7955</strain>
    </source>
</reference>
<name>A0ABV5GR57_9FLAO</name>
<organism evidence="1 2">
    <name type="scientific">Flavobacterium jumunjinense</name>
    <dbReference type="NCBI Taxonomy" id="998845"/>
    <lineage>
        <taxon>Bacteria</taxon>
        <taxon>Pseudomonadati</taxon>
        <taxon>Bacteroidota</taxon>
        <taxon>Flavobacteriia</taxon>
        <taxon>Flavobacteriales</taxon>
        <taxon>Flavobacteriaceae</taxon>
        <taxon>Flavobacterium</taxon>
    </lineage>
</organism>
<dbReference type="Gene3D" id="3.40.630.30">
    <property type="match status" value="1"/>
</dbReference>
<evidence type="ECO:0000313" key="2">
    <source>
        <dbReference type="Proteomes" id="UP001589607"/>
    </source>
</evidence>
<accession>A0ABV5GR57</accession>
<sequence length="228" mass="26002">MILIENHLERLRTNEIKNLSEFVVRENFKHHTNNILPTGYENDVMEIYLEEMNYINNSEIFVTRDSSGNILGSIRVLKWDYVSTLPLQKIFDINPLSVIGDIQLNDIWHIGRFAINKEVSDVNLFKKLMVCAISPICQYKGNIAFAECDSKLLRVLRLLGIKANVIGESIDYLGSETIPVSMSYDGLIEFYNANKGLVSNEVLNQSPEKTELPESVVFSTLSYNYSLV</sequence>
<dbReference type="SUPFAM" id="SSF55729">
    <property type="entry name" value="Acyl-CoA N-acyltransferases (Nat)"/>
    <property type="match status" value="1"/>
</dbReference>
<dbReference type="EMBL" id="JBHMEY010000066">
    <property type="protein sequence ID" value="MFB9097872.1"/>
    <property type="molecule type" value="Genomic_DNA"/>
</dbReference>
<dbReference type="Proteomes" id="UP001589607">
    <property type="component" value="Unassembled WGS sequence"/>
</dbReference>
<evidence type="ECO:0000313" key="1">
    <source>
        <dbReference type="EMBL" id="MFB9097872.1"/>
    </source>
</evidence>
<protein>
    <submittedName>
        <fullName evidence="1">Uncharacterized protein</fullName>
    </submittedName>
</protein>
<dbReference type="InterPro" id="IPR016181">
    <property type="entry name" value="Acyl_CoA_acyltransferase"/>
</dbReference>
<gene>
    <name evidence="1" type="ORF">ACFFVF_15240</name>
</gene>
<dbReference type="RefSeq" id="WP_236458074.1">
    <property type="nucleotide sequence ID" value="NZ_CBCSGE010000008.1"/>
</dbReference>